<comment type="caution">
    <text evidence="1">The sequence shown here is derived from an EMBL/GenBank/DDBJ whole genome shotgun (WGS) entry which is preliminary data.</text>
</comment>
<sequence length="117" mass="14018">MAPQYHIAYEADMKKIELVDLVRIRRPSPKYRVDPIFEMYGLPPYHCDLNAIEYIWSIIKRRTANRNVDQRAAEIRNRTIQAVSSVTVDEWKNAMTHVKRLERGSWERDHFMDDEIK</sequence>
<accession>A0ABQ8SPT1</accession>
<evidence type="ECO:0000313" key="2">
    <source>
        <dbReference type="Proteomes" id="UP001148838"/>
    </source>
</evidence>
<evidence type="ECO:0008006" key="3">
    <source>
        <dbReference type="Google" id="ProtNLM"/>
    </source>
</evidence>
<organism evidence="1 2">
    <name type="scientific">Periplaneta americana</name>
    <name type="common">American cockroach</name>
    <name type="synonym">Blatta americana</name>
    <dbReference type="NCBI Taxonomy" id="6978"/>
    <lineage>
        <taxon>Eukaryota</taxon>
        <taxon>Metazoa</taxon>
        <taxon>Ecdysozoa</taxon>
        <taxon>Arthropoda</taxon>
        <taxon>Hexapoda</taxon>
        <taxon>Insecta</taxon>
        <taxon>Pterygota</taxon>
        <taxon>Neoptera</taxon>
        <taxon>Polyneoptera</taxon>
        <taxon>Dictyoptera</taxon>
        <taxon>Blattodea</taxon>
        <taxon>Blattoidea</taxon>
        <taxon>Blattidae</taxon>
        <taxon>Blattinae</taxon>
        <taxon>Periplaneta</taxon>
    </lineage>
</organism>
<proteinExistence type="predicted"/>
<keyword evidence="2" id="KW-1185">Reference proteome</keyword>
<dbReference type="EMBL" id="JAJSOF020000023">
    <property type="protein sequence ID" value="KAJ4435829.1"/>
    <property type="molecule type" value="Genomic_DNA"/>
</dbReference>
<dbReference type="PANTHER" id="PTHR33939:SF1">
    <property type="entry name" value="DUF4371 DOMAIN-CONTAINING PROTEIN"/>
    <property type="match status" value="1"/>
</dbReference>
<dbReference type="InterPro" id="IPR036397">
    <property type="entry name" value="RNaseH_sf"/>
</dbReference>
<name>A0ABQ8SPT1_PERAM</name>
<gene>
    <name evidence="1" type="ORF">ANN_18448</name>
</gene>
<dbReference type="Gene3D" id="3.30.420.10">
    <property type="entry name" value="Ribonuclease H-like superfamily/Ribonuclease H"/>
    <property type="match status" value="1"/>
</dbReference>
<protein>
    <recommendedName>
        <fullName evidence="3">Tc1-like transposase DDE domain-containing protein</fullName>
    </recommendedName>
</protein>
<dbReference type="Proteomes" id="UP001148838">
    <property type="component" value="Unassembled WGS sequence"/>
</dbReference>
<evidence type="ECO:0000313" key="1">
    <source>
        <dbReference type="EMBL" id="KAJ4435829.1"/>
    </source>
</evidence>
<reference evidence="1 2" key="1">
    <citation type="journal article" date="2022" name="Allergy">
        <title>Genome assembly and annotation of Periplaneta americana reveal a comprehensive cockroach allergen profile.</title>
        <authorList>
            <person name="Wang L."/>
            <person name="Xiong Q."/>
            <person name="Saelim N."/>
            <person name="Wang L."/>
            <person name="Nong W."/>
            <person name="Wan A.T."/>
            <person name="Shi M."/>
            <person name="Liu X."/>
            <person name="Cao Q."/>
            <person name="Hui J.H.L."/>
            <person name="Sookrung N."/>
            <person name="Leung T.F."/>
            <person name="Tungtrongchitr A."/>
            <person name="Tsui S.K.W."/>
        </authorList>
    </citation>
    <scope>NUCLEOTIDE SEQUENCE [LARGE SCALE GENOMIC DNA]</scope>
    <source>
        <strain evidence="1">PWHHKU_190912</strain>
    </source>
</reference>
<dbReference type="PANTHER" id="PTHR33939">
    <property type="entry name" value="PROTEIN CBG22215"/>
    <property type="match status" value="1"/>
</dbReference>